<feature type="compositionally biased region" description="Polar residues" evidence="1">
    <location>
        <begin position="20"/>
        <end position="35"/>
    </location>
</feature>
<evidence type="ECO:0000256" key="1">
    <source>
        <dbReference type="SAM" id="MobiDB-lite"/>
    </source>
</evidence>
<protein>
    <recommendedName>
        <fullName evidence="4">BTB domain-containing protein</fullName>
    </recommendedName>
</protein>
<feature type="compositionally biased region" description="Basic and acidic residues" evidence="1">
    <location>
        <begin position="1"/>
        <end position="10"/>
    </location>
</feature>
<feature type="region of interest" description="Disordered" evidence="1">
    <location>
        <begin position="243"/>
        <end position="263"/>
    </location>
</feature>
<name>A0A8H3D8C6_9AGAM</name>
<proteinExistence type="predicted"/>
<comment type="caution">
    <text evidence="2">The sequence shown here is derived from an EMBL/GenBank/DDBJ whole genome shotgun (WGS) entry which is preliminary data.</text>
</comment>
<dbReference type="EMBL" id="CAJMXA010003638">
    <property type="protein sequence ID" value="CAE6508667.1"/>
    <property type="molecule type" value="Genomic_DNA"/>
</dbReference>
<sequence>MFSKLPRPESIEGTPVSVGAPSSTFSDIESVVSLSDQEHSDTDTTEDPNSTAVHPEFAFADGNIEIQTTDQTFWVHEYYINRFSVFATLIQTAKNSKTVSSRRITVDCDKKTKGEDLYNTLKVIYASHIDGIPNFDSNTIISTLRIASTYDYPNLRKFAISKLEAMDLPAIQRIQLSDEFLVPSFEIPAFTELCSRPEPISATEAEVLGITRFAEITRIRETQRTRWAVEVIKAINGNLLQTSNLVDSPQPESSDDDGSKSDASDSAFGHFSQFILLVLPQWITYAYTHNHTQNTYQVVHRFLRVIAA</sequence>
<reference evidence="2" key="1">
    <citation type="submission" date="2021-01" db="EMBL/GenBank/DDBJ databases">
        <authorList>
            <person name="Kaushik A."/>
        </authorList>
    </citation>
    <scope>NUCLEOTIDE SEQUENCE</scope>
    <source>
        <strain evidence="2">AG6-10EEA</strain>
    </source>
</reference>
<gene>
    <name evidence="2" type="ORF">RDB_LOCUS123869</name>
</gene>
<evidence type="ECO:0008006" key="4">
    <source>
        <dbReference type="Google" id="ProtNLM"/>
    </source>
</evidence>
<dbReference type="Proteomes" id="UP000663853">
    <property type="component" value="Unassembled WGS sequence"/>
</dbReference>
<feature type="region of interest" description="Disordered" evidence="1">
    <location>
        <begin position="1"/>
        <end position="53"/>
    </location>
</feature>
<accession>A0A8H3D8C6</accession>
<evidence type="ECO:0000313" key="2">
    <source>
        <dbReference type="EMBL" id="CAE6508667.1"/>
    </source>
</evidence>
<organism evidence="2 3">
    <name type="scientific">Rhizoctonia solani</name>
    <dbReference type="NCBI Taxonomy" id="456999"/>
    <lineage>
        <taxon>Eukaryota</taxon>
        <taxon>Fungi</taxon>
        <taxon>Dikarya</taxon>
        <taxon>Basidiomycota</taxon>
        <taxon>Agaricomycotina</taxon>
        <taxon>Agaricomycetes</taxon>
        <taxon>Cantharellales</taxon>
        <taxon>Ceratobasidiaceae</taxon>
        <taxon>Rhizoctonia</taxon>
    </lineage>
</organism>
<feature type="compositionally biased region" description="Polar residues" evidence="1">
    <location>
        <begin position="243"/>
        <end position="252"/>
    </location>
</feature>
<dbReference type="AlphaFoldDB" id="A0A8H3D8C6"/>
<evidence type="ECO:0000313" key="3">
    <source>
        <dbReference type="Proteomes" id="UP000663853"/>
    </source>
</evidence>